<dbReference type="Pfam" id="PF01795">
    <property type="entry name" value="Methyltransf_5"/>
    <property type="match status" value="1"/>
</dbReference>
<evidence type="ECO:0000313" key="8">
    <source>
        <dbReference type="Proteomes" id="UP000229966"/>
    </source>
</evidence>
<protein>
    <recommendedName>
        <fullName evidence="6">Ribosomal RNA small subunit methyltransferase H</fullName>
        <ecNumber evidence="6">2.1.1.199</ecNumber>
    </recommendedName>
    <alternativeName>
        <fullName evidence="6">16S rRNA m(4)C1402 methyltransferase</fullName>
    </alternativeName>
    <alternativeName>
        <fullName evidence="6">rRNA (cytosine-N(4)-)-methyltransferase RsmH</fullName>
    </alternativeName>
</protein>
<sequence length="300" mass="34109">MDNNILHKPVLTREILDLIPKNAIILVDATCGTGGHSLAIVKNFQLSNTNFQLYCLDYDEKSLEKAKEVLEKFNNIEFICANFKNIKKILEGIPRIRSGRPSVDFILADLGFSSWQLANNRGLAFSKNQALDMRLDLKRKTTASDLVNHLDENELANLIYQNSDERFSRPIASAICRARPIFTTEKLTQIIQTAVGNHYRKKIHPATLTFQALRIAVNQEKENLDQFLRNAPECLAKNGILAIITFHSLEARAVRAQFKKWTKTKNYQILTKQPITPDLNEIRSNPRARSARLVALEKIA</sequence>
<feature type="binding site" evidence="6">
    <location>
        <begin position="34"/>
        <end position="36"/>
    </location>
    <ligand>
        <name>S-adenosyl-L-methionine</name>
        <dbReference type="ChEBI" id="CHEBI:59789"/>
    </ligand>
</feature>
<gene>
    <name evidence="6" type="primary">rsmH</name>
    <name evidence="7" type="ORF">COS38_02635</name>
</gene>
<dbReference type="Gene3D" id="3.40.50.150">
    <property type="entry name" value="Vaccinia Virus protein VP39"/>
    <property type="match status" value="1"/>
</dbReference>
<dbReference type="GO" id="GO:0005737">
    <property type="term" value="C:cytoplasm"/>
    <property type="evidence" value="ECO:0007669"/>
    <property type="project" value="UniProtKB-SubCell"/>
</dbReference>
<dbReference type="PIRSF" id="PIRSF004486">
    <property type="entry name" value="MraW"/>
    <property type="match status" value="1"/>
</dbReference>
<dbReference type="GO" id="GO:0071424">
    <property type="term" value="F:rRNA (cytosine-N4-)-methyltransferase activity"/>
    <property type="evidence" value="ECO:0007669"/>
    <property type="project" value="UniProtKB-UniRule"/>
</dbReference>
<dbReference type="CDD" id="cd02440">
    <property type="entry name" value="AdoMet_MTases"/>
    <property type="match status" value="1"/>
</dbReference>
<accession>A0A2M7CI15</accession>
<evidence type="ECO:0000256" key="5">
    <source>
        <dbReference type="ARBA" id="ARBA00022691"/>
    </source>
</evidence>
<keyword evidence="2 6" id="KW-0698">rRNA processing</keyword>
<feature type="binding site" evidence="6">
    <location>
        <position position="57"/>
    </location>
    <ligand>
        <name>S-adenosyl-L-methionine</name>
        <dbReference type="ChEBI" id="CHEBI:59789"/>
    </ligand>
</feature>
<dbReference type="PANTHER" id="PTHR11265">
    <property type="entry name" value="S-ADENOSYL-METHYLTRANSFERASE MRAW"/>
    <property type="match status" value="1"/>
</dbReference>
<comment type="function">
    <text evidence="6">Specifically methylates the N4 position of cytidine in position 1402 (C1402) of 16S rRNA.</text>
</comment>
<evidence type="ECO:0000313" key="7">
    <source>
        <dbReference type="EMBL" id="PIV25259.1"/>
    </source>
</evidence>
<keyword evidence="6" id="KW-0963">Cytoplasm</keyword>
<dbReference type="NCBIfam" id="TIGR00006">
    <property type="entry name" value="16S rRNA (cytosine(1402)-N(4))-methyltransferase RsmH"/>
    <property type="match status" value="1"/>
</dbReference>
<name>A0A2M7CI15_9BACT</name>
<feature type="binding site" evidence="6">
    <location>
        <position position="109"/>
    </location>
    <ligand>
        <name>S-adenosyl-L-methionine</name>
        <dbReference type="ChEBI" id="CHEBI:59789"/>
    </ligand>
</feature>
<keyword evidence="3 6" id="KW-0489">Methyltransferase</keyword>
<dbReference type="GO" id="GO:0070475">
    <property type="term" value="P:rRNA base methylation"/>
    <property type="evidence" value="ECO:0007669"/>
    <property type="project" value="UniProtKB-UniRule"/>
</dbReference>
<dbReference type="EMBL" id="PEUM01000074">
    <property type="protein sequence ID" value="PIV25259.1"/>
    <property type="molecule type" value="Genomic_DNA"/>
</dbReference>
<dbReference type="Gene3D" id="1.10.150.170">
    <property type="entry name" value="Putative methyltransferase TM0872, insert domain"/>
    <property type="match status" value="1"/>
</dbReference>
<dbReference type="InterPro" id="IPR002903">
    <property type="entry name" value="RsmH"/>
</dbReference>
<dbReference type="EC" id="2.1.1.199" evidence="6"/>
<evidence type="ECO:0000256" key="1">
    <source>
        <dbReference type="ARBA" id="ARBA00010396"/>
    </source>
</evidence>
<dbReference type="PANTHER" id="PTHR11265:SF0">
    <property type="entry name" value="12S RRNA N4-METHYLCYTIDINE METHYLTRANSFERASE"/>
    <property type="match status" value="1"/>
</dbReference>
<reference evidence="8" key="1">
    <citation type="submission" date="2017-09" db="EMBL/GenBank/DDBJ databases">
        <title>Depth-based differentiation of microbial function through sediment-hosted aquifers and enrichment of novel symbionts in the deep terrestrial subsurface.</title>
        <authorList>
            <person name="Probst A.J."/>
            <person name="Ladd B."/>
            <person name="Jarett J.K."/>
            <person name="Geller-Mcgrath D.E."/>
            <person name="Sieber C.M.K."/>
            <person name="Emerson J.B."/>
            <person name="Anantharaman K."/>
            <person name="Thomas B.C."/>
            <person name="Malmstrom R."/>
            <person name="Stieglmeier M."/>
            <person name="Klingl A."/>
            <person name="Woyke T."/>
            <person name="Ryan C.M."/>
            <person name="Banfield J.F."/>
        </authorList>
    </citation>
    <scope>NUCLEOTIDE SEQUENCE [LARGE SCALE GENOMIC DNA]</scope>
</reference>
<feature type="binding site" evidence="6">
    <location>
        <position position="116"/>
    </location>
    <ligand>
        <name>S-adenosyl-L-methionine</name>
        <dbReference type="ChEBI" id="CHEBI:59789"/>
    </ligand>
</feature>
<dbReference type="InterPro" id="IPR023397">
    <property type="entry name" value="SAM-dep_MeTrfase_MraW_recog"/>
</dbReference>
<comment type="caution">
    <text evidence="7">The sequence shown here is derived from an EMBL/GenBank/DDBJ whole genome shotgun (WGS) entry which is preliminary data.</text>
</comment>
<organism evidence="7 8">
    <name type="scientific">Candidatus Berkelbacteria bacterium CG03_land_8_20_14_0_80_40_36</name>
    <dbReference type="NCBI Taxonomy" id="1974509"/>
    <lineage>
        <taxon>Bacteria</taxon>
        <taxon>Candidatus Berkelbacteria</taxon>
    </lineage>
</organism>
<keyword evidence="5 6" id="KW-0949">S-adenosyl-L-methionine</keyword>
<feature type="binding site" evidence="6">
    <location>
        <position position="83"/>
    </location>
    <ligand>
        <name>S-adenosyl-L-methionine</name>
        <dbReference type="ChEBI" id="CHEBI:59789"/>
    </ligand>
</feature>
<dbReference type="HAMAP" id="MF_01007">
    <property type="entry name" value="16SrRNA_methyltr_H"/>
    <property type="match status" value="1"/>
</dbReference>
<dbReference type="SUPFAM" id="SSF53335">
    <property type="entry name" value="S-adenosyl-L-methionine-dependent methyltransferases"/>
    <property type="match status" value="1"/>
</dbReference>
<evidence type="ECO:0000256" key="2">
    <source>
        <dbReference type="ARBA" id="ARBA00022552"/>
    </source>
</evidence>
<evidence type="ECO:0000256" key="3">
    <source>
        <dbReference type="ARBA" id="ARBA00022603"/>
    </source>
</evidence>
<dbReference type="InterPro" id="IPR029063">
    <property type="entry name" value="SAM-dependent_MTases_sf"/>
</dbReference>
<keyword evidence="4 6" id="KW-0808">Transferase</keyword>
<evidence type="ECO:0000256" key="4">
    <source>
        <dbReference type="ARBA" id="ARBA00022679"/>
    </source>
</evidence>
<dbReference type="SUPFAM" id="SSF81799">
    <property type="entry name" value="Putative methyltransferase TM0872, insert domain"/>
    <property type="match status" value="1"/>
</dbReference>
<evidence type="ECO:0000256" key="6">
    <source>
        <dbReference type="HAMAP-Rule" id="MF_01007"/>
    </source>
</evidence>
<comment type="subcellular location">
    <subcellularLocation>
        <location evidence="6">Cytoplasm</location>
    </subcellularLocation>
</comment>
<comment type="catalytic activity">
    <reaction evidence="6">
        <text>cytidine(1402) in 16S rRNA + S-adenosyl-L-methionine = N(4)-methylcytidine(1402) in 16S rRNA + S-adenosyl-L-homocysteine + H(+)</text>
        <dbReference type="Rhea" id="RHEA:42928"/>
        <dbReference type="Rhea" id="RHEA-COMP:10286"/>
        <dbReference type="Rhea" id="RHEA-COMP:10287"/>
        <dbReference type="ChEBI" id="CHEBI:15378"/>
        <dbReference type="ChEBI" id="CHEBI:57856"/>
        <dbReference type="ChEBI" id="CHEBI:59789"/>
        <dbReference type="ChEBI" id="CHEBI:74506"/>
        <dbReference type="ChEBI" id="CHEBI:82748"/>
        <dbReference type="EC" id="2.1.1.199"/>
    </reaction>
</comment>
<dbReference type="AlphaFoldDB" id="A0A2M7CI15"/>
<dbReference type="Proteomes" id="UP000229966">
    <property type="component" value="Unassembled WGS sequence"/>
</dbReference>
<proteinExistence type="inferred from homology"/>
<comment type="similarity">
    <text evidence="1 6">Belongs to the methyltransferase superfamily. RsmH family.</text>
</comment>